<feature type="transmembrane region" description="Helical" evidence="1">
    <location>
        <begin position="194"/>
        <end position="216"/>
    </location>
</feature>
<dbReference type="HOGENOM" id="CLU_074131_0_0_1"/>
<reference evidence="3" key="1">
    <citation type="journal article" date="2016" name="Genome Announc.">
        <title>Genome Sequence of Ustilaginoidea virens IPU010, a Rice Pathogenic Fungus Causing False Smut.</title>
        <authorList>
            <person name="Kumagai T."/>
            <person name="Ishii T."/>
            <person name="Terai G."/>
            <person name="Umemura M."/>
            <person name="Machida M."/>
            <person name="Asai K."/>
        </authorList>
    </citation>
    <scope>NUCLEOTIDE SEQUENCE [LARGE SCALE GENOMIC DNA]</scope>
    <source>
        <strain evidence="3">IPU010</strain>
    </source>
</reference>
<evidence type="ECO:0000313" key="4">
    <source>
        <dbReference type="EMBL" id="QUC19134.1"/>
    </source>
</evidence>
<keyword evidence="1" id="KW-1133">Transmembrane helix</keyword>
<dbReference type="EMBL" id="CP072755">
    <property type="protein sequence ID" value="QUC19134.1"/>
    <property type="molecule type" value="Genomic_DNA"/>
</dbReference>
<keyword evidence="5" id="KW-1185">Reference proteome</keyword>
<feature type="signal peptide" evidence="2">
    <location>
        <begin position="1"/>
        <end position="31"/>
    </location>
</feature>
<dbReference type="GeneID" id="66064153"/>
<reference evidence="4" key="3">
    <citation type="submission" date="2020-03" db="EMBL/GenBank/DDBJ databases">
        <title>A mixture of massive structural variations and highly conserved coding sequences in Ustilaginoidea virens genome.</title>
        <authorList>
            <person name="Zhang K."/>
            <person name="Zhao Z."/>
            <person name="Zhang Z."/>
            <person name="Li Y."/>
            <person name="Hsiang T."/>
            <person name="Sun W."/>
        </authorList>
    </citation>
    <scope>NUCLEOTIDE SEQUENCE</scope>
    <source>
        <strain evidence="4">UV-8b</strain>
    </source>
</reference>
<evidence type="ECO:0000256" key="1">
    <source>
        <dbReference type="SAM" id="Phobius"/>
    </source>
</evidence>
<name>A0A063BUL5_USTVR</name>
<evidence type="ECO:0000313" key="6">
    <source>
        <dbReference type="Proteomes" id="UP000054053"/>
    </source>
</evidence>
<keyword evidence="2" id="KW-0732">Signal</keyword>
<accession>A0A063BUL5</accession>
<feature type="transmembrane region" description="Helical" evidence="1">
    <location>
        <begin position="236"/>
        <end position="259"/>
    </location>
</feature>
<dbReference type="OrthoDB" id="4261061at2759"/>
<dbReference type="KEGG" id="uvi:66064153"/>
<feature type="transmembrane region" description="Helical" evidence="1">
    <location>
        <begin position="89"/>
        <end position="112"/>
    </location>
</feature>
<organism evidence="3 6">
    <name type="scientific">Ustilaginoidea virens</name>
    <name type="common">Rice false smut fungus</name>
    <name type="synonym">Villosiclava virens</name>
    <dbReference type="NCBI Taxonomy" id="1159556"/>
    <lineage>
        <taxon>Eukaryota</taxon>
        <taxon>Fungi</taxon>
        <taxon>Dikarya</taxon>
        <taxon>Ascomycota</taxon>
        <taxon>Pezizomycotina</taxon>
        <taxon>Sordariomycetes</taxon>
        <taxon>Hypocreomycetidae</taxon>
        <taxon>Hypocreales</taxon>
        <taxon>Clavicipitaceae</taxon>
        <taxon>Ustilaginoidea</taxon>
    </lineage>
</organism>
<evidence type="ECO:0000256" key="2">
    <source>
        <dbReference type="SAM" id="SignalP"/>
    </source>
</evidence>
<evidence type="ECO:0000313" key="5">
    <source>
        <dbReference type="Proteomes" id="UP000027002"/>
    </source>
</evidence>
<dbReference type="EMBL" id="BBTG02000056">
    <property type="protein sequence ID" value="GAO18632.1"/>
    <property type="molecule type" value="Genomic_DNA"/>
</dbReference>
<proteinExistence type="predicted"/>
<keyword evidence="1" id="KW-0812">Transmembrane</keyword>
<keyword evidence="1" id="KW-0472">Membrane</keyword>
<dbReference type="STRING" id="1159556.A0A063BUL5"/>
<evidence type="ECO:0000313" key="3">
    <source>
        <dbReference type="EMBL" id="GAO18632.1"/>
    </source>
</evidence>
<feature type="transmembrane region" description="Helical" evidence="1">
    <location>
        <begin position="152"/>
        <end position="170"/>
    </location>
</feature>
<dbReference type="Proteomes" id="UP000054053">
    <property type="component" value="Unassembled WGS sequence"/>
</dbReference>
<gene>
    <name evidence="4" type="ORF">UV8b_03375</name>
    <name evidence="3" type="ORF">UVI_02058730</name>
</gene>
<dbReference type="Proteomes" id="UP000027002">
    <property type="component" value="Chromosome 3"/>
</dbReference>
<dbReference type="AlphaFoldDB" id="A0A063BUL5"/>
<dbReference type="RefSeq" id="XP_042996807.1">
    <property type="nucleotide sequence ID" value="XM_043140873.1"/>
</dbReference>
<feature type="chain" id="PRO_5010402198" evidence="2">
    <location>
        <begin position="32"/>
        <end position="271"/>
    </location>
</feature>
<feature type="transmembrane region" description="Helical" evidence="1">
    <location>
        <begin position="62"/>
        <end position="82"/>
    </location>
</feature>
<sequence>MSVQVVDGFSLTNRWLLYASLMLAPAQFVSGIGSNCPSNIGFLAYNWYTQIQWYQAVRAQELHALSLLPVHFNLIYAITYLGGITSGNLFMAVVLGVGTAGVIVLNTVSAWVSWATNMPEGYDAYQFFFFGWRTLTPGWHKFVLVWQVGDSMFALASVLMAIITAIRFVYIDEEDDSSRLVPWRKGTGPRSNLALWRYPAIPLGAAAVMLGAWPLVLWTELIVQRNKIESETDMVAVWLFVAQAAALVAPSCGDVWRVFSCGWRRRRDEQA</sequence>
<protein>
    <submittedName>
        <fullName evidence="3">Uncharacterized protein</fullName>
    </submittedName>
</protein>
<reference evidence="6" key="2">
    <citation type="journal article" date="2016" name="Genome Announc.">
        <title>Genome sequence of Ustilaginoidea virens IPU010, a rice pathogenic fungus causing false smut.</title>
        <authorList>
            <person name="Kumagai T."/>
            <person name="Ishii T."/>
            <person name="Terai G."/>
            <person name="Umemura M."/>
            <person name="Machida M."/>
            <person name="Asai K."/>
        </authorList>
    </citation>
    <scope>NUCLEOTIDE SEQUENCE [LARGE SCALE GENOMIC DNA]</scope>
    <source>
        <strain evidence="6">IPU010</strain>
    </source>
</reference>